<keyword evidence="9 15" id="KW-0862">Zinc</keyword>
<dbReference type="SUPFAM" id="SSF53597">
    <property type="entry name" value="Dihydrofolate reductase-like"/>
    <property type="match status" value="1"/>
</dbReference>
<evidence type="ECO:0000256" key="10">
    <source>
        <dbReference type="ARBA" id="ARBA00022857"/>
    </source>
</evidence>
<evidence type="ECO:0000256" key="17">
    <source>
        <dbReference type="PIRSR" id="PIRSR006769-2"/>
    </source>
</evidence>
<evidence type="ECO:0000256" key="5">
    <source>
        <dbReference type="ARBA" id="ARBA00007417"/>
    </source>
</evidence>
<feature type="binding site" evidence="17">
    <location>
        <position position="196"/>
    </location>
    <ligand>
        <name>NADP(+)</name>
        <dbReference type="ChEBI" id="CHEBI:58349"/>
    </ligand>
</feature>
<evidence type="ECO:0000256" key="13">
    <source>
        <dbReference type="ARBA" id="ARBA00049861"/>
    </source>
</evidence>
<keyword evidence="12" id="KW-0511">Multifunctional enzyme</keyword>
<feature type="binding site" evidence="17">
    <location>
        <position position="204"/>
    </location>
    <ligand>
        <name>substrate</name>
    </ligand>
</feature>
<evidence type="ECO:0000256" key="2">
    <source>
        <dbReference type="ARBA" id="ARBA00004882"/>
    </source>
</evidence>
<keyword evidence="10 15" id="KW-0521">NADP</keyword>
<sequence>MNDQYFMQLAIDLAKKTKGQTSPNPVVGAVVVKDGRIIGMGAHLKAGEAHAEVQALNMAGKETKGSTVYVTLEPCSHFGKTPPCAARLVKEQVKRVVVAMLDPNPLVSGNGIKILEDAGIEVDVGVLEAEAKKLNEAFIKYITKRMPFVTVKTAMTLDGKIATYTGSSRWITGELAREYVHQLRHEHDAIMVGSGTIIKDNPSLTTRREVEGLNPLRIIVDSRLSIPLEAKVITDKQAVTWIFTSKKVDRNKQKKIEEFGVKVIVTESEEKVCLVDVLKYLASNHVTSLLVEGGATLIGSLFEQKLVDKYISFIAPKLVGGQEAPSVIAGKGIANMHDALLLDNVTFERFGEDFCITGYPKY</sequence>
<dbReference type="PANTHER" id="PTHR38011:SF7">
    <property type="entry name" value="2,5-DIAMINO-6-RIBOSYLAMINO-4(3H)-PYRIMIDINONE 5'-PHOSPHATE REDUCTASE"/>
    <property type="match status" value="1"/>
</dbReference>
<feature type="binding site" evidence="17">
    <location>
        <position position="292"/>
    </location>
    <ligand>
        <name>substrate</name>
    </ligand>
</feature>
<dbReference type="FunFam" id="3.40.140.10:FF:000025">
    <property type="entry name" value="Riboflavin biosynthesis protein RibD"/>
    <property type="match status" value="1"/>
</dbReference>
<gene>
    <name evidence="20" type="ORF">BHF71_08375</name>
</gene>
<dbReference type="RefSeq" id="WP_069656550.1">
    <property type="nucleotide sequence ID" value="NZ_MIJF01000019.1"/>
</dbReference>
<dbReference type="PROSITE" id="PS00903">
    <property type="entry name" value="CYT_DCMP_DEAMINASES_1"/>
    <property type="match status" value="1"/>
</dbReference>
<comment type="similarity">
    <text evidence="5 15">In the C-terminal section; belongs to the HTP reductase family.</text>
</comment>
<evidence type="ECO:0000256" key="1">
    <source>
        <dbReference type="ARBA" id="ARBA00002151"/>
    </source>
</evidence>
<keyword evidence="21" id="KW-1185">Reference proteome</keyword>
<evidence type="ECO:0000313" key="21">
    <source>
        <dbReference type="Proteomes" id="UP000243739"/>
    </source>
</evidence>
<accession>A0A1D2YV45</accession>
<dbReference type="GO" id="GO:0008835">
    <property type="term" value="F:diaminohydroxyphosphoribosylaminopyrimidine deaminase activity"/>
    <property type="evidence" value="ECO:0007669"/>
    <property type="project" value="UniProtKB-EC"/>
</dbReference>
<proteinExistence type="inferred from homology"/>
<dbReference type="InterPro" id="IPR050765">
    <property type="entry name" value="Riboflavin_Biosynth_HTPR"/>
</dbReference>
<evidence type="ECO:0000256" key="3">
    <source>
        <dbReference type="ARBA" id="ARBA00004910"/>
    </source>
</evidence>
<reference evidence="20 21" key="1">
    <citation type="submission" date="2016-09" db="EMBL/GenBank/DDBJ databases">
        <title>Draft genome sequence for the type strain of Vulcanibacillus modesticaldus BR, a strictly anaerobic, moderately thermophilic, and nitrate-reducing bacterium from deep sea-hydrothermal vents of the Mid-Atlantic Ridge.</title>
        <authorList>
            <person name="Abin C.A."/>
            <person name="Hollibaugh J.T."/>
        </authorList>
    </citation>
    <scope>NUCLEOTIDE SEQUENCE [LARGE SCALE GENOMIC DNA]</scope>
    <source>
        <strain evidence="20 21">BR</strain>
    </source>
</reference>
<feature type="binding site" evidence="17">
    <location>
        <position position="170"/>
    </location>
    <ligand>
        <name>NADP(+)</name>
        <dbReference type="ChEBI" id="CHEBI:58349"/>
    </ligand>
</feature>
<feature type="binding site" evidence="17">
    <location>
        <position position="154"/>
    </location>
    <ligand>
        <name>NADP(+)</name>
        <dbReference type="ChEBI" id="CHEBI:58349"/>
    </ligand>
</feature>
<dbReference type="InterPro" id="IPR016193">
    <property type="entry name" value="Cytidine_deaminase-like"/>
</dbReference>
<dbReference type="SUPFAM" id="SSF53927">
    <property type="entry name" value="Cytidine deaminase-like"/>
    <property type="match status" value="1"/>
</dbReference>
<dbReference type="PIRSF" id="PIRSF006769">
    <property type="entry name" value="RibD"/>
    <property type="match status" value="1"/>
</dbReference>
<dbReference type="InterPro" id="IPR011549">
    <property type="entry name" value="RibD_C"/>
</dbReference>
<dbReference type="GO" id="GO:0008703">
    <property type="term" value="F:5-amino-6-(5-phosphoribosylamino)uracil reductase activity"/>
    <property type="evidence" value="ECO:0007669"/>
    <property type="project" value="UniProtKB-EC"/>
</dbReference>
<feature type="binding site" evidence="17">
    <location>
        <position position="168"/>
    </location>
    <ligand>
        <name>substrate</name>
    </ligand>
</feature>
<evidence type="ECO:0000256" key="7">
    <source>
        <dbReference type="ARBA" id="ARBA00022723"/>
    </source>
</evidence>
<feature type="binding site" evidence="17">
    <location>
        <begin position="294"/>
        <end position="300"/>
    </location>
    <ligand>
        <name>NADP(+)</name>
        <dbReference type="ChEBI" id="CHEBI:58349"/>
    </ligand>
</feature>
<feature type="binding site" evidence="17">
    <location>
        <position position="200"/>
    </location>
    <ligand>
        <name>NADP(+)</name>
        <dbReference type="ChEBI" id="CHEBI:58349"/>
    </ligand>
</feature>
<keyword evidence="6 15" id="KW-0686">Riboflavin biosynthesis</keyword>
<evidence type="ECO:0000256" key="8">
    <source>
        <dbReference type="ARBA" id="ARBA00022801"/>
    </source>
</evidence>
<comment type="catalytic activity">
    <reaction evidence="13 15">
        <text>5-amino-6-(5-phospho-D-ribitylamino)uracil + NADP(+) = 5-amino-6-(5-phospho-D-ribosylamino)uracil + NADPH + H(+)</text>
        <dbReference type="Rhea" id="RHEA:17845"/>
        <dbReference type="ChEBI" id="CHEBI:15378"/>
        <dbReference type="ChEBI" id="CHEBI:57783"/>
        <dbReference type="ChEBI" id="CHEBI:58349"/>
        <dbReference type="ChEBI" id="CHEBI:58421"/>
        <dbReference type="ChEBI" id="CHEBI:58453"/>
        <dbReference type="EC" id="1.1.1.193"/>
    </reaction>
</comment>
<dbReference type="NCBIfam" id="TIGR00326">
    <property type="entry name" value="eubact_ribD"/>
    <property type="match status" value="1"/>
</dbReference>
<comment type="function">
    <text evidence="1 15">Converts 2,5-diamino-6-(ribosylamino)-4(3h)-pyrimidinone 5'-phosphate into 5-amino-6-(ribosylamino)-2,4(1h,3h)-pyrimidinedione 5'-phosphate.</text>
</comment>
<protein>
    <recommendedName>
        <fullName evidence="15">Riboflavin biosynthesis protein RibD</fullName>
    </recommendedName>
    <domain>
        <recommendedName>
            <fullName evidence="15">Diaminohydroxyphosphoribosylaminopyrimidine deaminase</fullName>
            <shortName evidence="15">DRAP deaminase</shortName>
            <ecNumber evidence="15">3.5.4.26</ecNumber>
        </recommendedName>
        <alternativeName>
            <fullName evidence="15">Riboflavin-specific deaminase</fullName>
        </alternativeName>
    </domain>
    <domain>
        <recommendedName>
            <fullName evidence="15">5-amino-6-(5-phosphoribosylamino)uracil reductase</fullName>
            <ecNumber evidence="15">1.1.1.193</ecNumber>
        </recommendedName>
        <alternativeName>
            <fullName evidence="15">HTP reductase</fullName>
        </alternativeName>
    </domain>
</protein>
<evidence type="ECO:0000256" key="9">
    <source>
        <dbReference type="ARBA" id="ARBA00022833"/>
    </source>
</evidence>
<evidence type="ECO:0000259" key="19">
    <source>
        <dbReference type="PROSITE" id="PS51747"/>
    </source>
</evidence>
<dbReference type="OrthoDB" id="9800865at2"/>
<organism evidence="20 21">
    <name type="scientific">Vulcanibacillus modesticaldus</name>
    <dbReference type="NCBI Taxonomy" id="337097"/>
    <lineage>
        <taxon>Bacteria</taxon>
        <taxon>Bacillati</taxon>
        <taxon>Bacillota</taxon>
        <taxon>Bacilli</taxon>
        <taxon>Bacillales</taxon>
        <taxon>Bacillaceae</taxon>
        <taxon>Vulcanibacillus</taxon>
    </lineage>
</organism>
<evidence type="ECO:0000256" key="6">
    <source>
        <dbReference type="ARBA" id="ARBA00022619"/>
    </source>
</evidence>
<comment type="cofactor">
    <cofactor evidence="15 18">
        <name>Zn(2+)</name>
        <dbReference type="ChEBI" id="CHEBI:29105"/>
    </cofactor>
    <text evidence="15 18">Binds 1 zinc ion.</text>
</comment>
<feature type="binding site" evidence="18">
    <location>
        <position position="75"/>
    </location>
    <ligand>
        <name>Zn(2+)</name>
        <dbReference type="ChEBI" id="CHEBI:29105"/>
        <note>catalytic</note>
    </ligand>
</feature>
<dbReference type="GO" id="GO:0050661">
    <property type="term" value="F:NADP binding"/>
    <property type="evidence" value="ECO:0007669"/>
    <property type="project" value="InterPro"/>
</dbReference>
<keyword evidence="8 15" id="KW-0378">Hydrolase</keyword>
<evidence type="ECO:0000256" key="15">
    <source>
        <dbReference type="PIRNR" id="PIRNR006769"/>
    </source>
</evidence>
<dbReference type="NCBIfam" id="TIGR00227">
    <property type="entry name" value="ribD_Cterm"/>
    <property type="match status" value="1"/>
</dbReference>
<dbReference type="EMBL" id="MIJF01000019">
    <property type="protein sequence ID" value="OEF99557.1"/>
    <property type="molecule type" value="Genomic_DNA"/>
</dbReference>
<feature type="domain" description="CMP/dCMP-type deaminase" evidence="19">
    <location>
        <begin position="1"/>
        <end position="122"/>
    </location>
</feature>
<feature type="binding site" evidence="17">
    <location>
        <position position="207"/>
    </location>
    <ligand>
        <name>substrate</name>
    </ligand>
</feature>
<dbReference type="EC" id="3.5.4.26" evidence="15"/>
<evidence type="ECO:0000256" key="14">
    <source>
        <dbReference type="ARBA" id="ARBA00049886"/>
    </source>
</evidence>
<evidence type="ECO:0000256" key="4">
    <source>
        <dbReference type="ARBA" id="ARBA00005259"/>
    </source>
</evidence>
<evidence type="ECO:0000256" key="11">
    <source>
        <dbReference type="ARBA" id="ARBA00023002"/>
    </source>
</evidence>
<dbReference type="GO" id="GO:0009231">
    <property type="term" value="P:riboflavin biosynthetic process"/>
    <property type="evidence" value="ECO:0007669"/>
    <property type="project" value="UniProtKB-UniPathway"/>
</dbReference>
<dbReference type="InterPro" id="IPR024072">
    <property type="entry name" value="DHFR-like_dom_sf"/>
</dbReference>
<comment type="caution">
    <text evidence="20">The sequence shown here is derived from an EMBL/GenBank/DDBJ whole genome shotgun (WGS) entry which is preliminary data.</text>
</comment>
<feature type="binding site" evidence="17">
    <location>
        <position position="222"/>
    </location>
    <ligand>
        <name>NADP(+)</name>
        <dbReference type="ChEBI" id="CHEBI:58349"/>
    </ligand>
</feature>
<dbReference type="UniPathway" id="UPA00275">
    <property type="reaction ID" value="UER00401"/>
</dbReference>
<dbReference type="InterPro" id="IPR004794">
    <property type="entry name" value="Eubact_RibD"/>
</dbReference>
<dbReference type="AlphaFoldDB" id="A0A1D2YV45"/>
<name>A0A1D2YV45_9BACI</name>
<dbReference type="EC" id="1.1.1.193" evidence="15"/>
<keyword evidence="11 15" id="KW-0560">Oxidoreductase</keyword>
<dbReference type="PANTHER" id="PTHR38011">
    <property type="entry name" value="DIHYDROFOLATE REDUCTASE FAMILY PROTEIN (AFU_ORTHOLOGUE AFUA_8G06820)"/>
    <property type="match status" value="1"/>
</dbReference>
<comment type="catalytic activity">
    <reaction evidence="14 15">
        <text>2,5-diamino-6-hydroxy-4-(5-phosphoribosylamino)-pyrimidine + H2O + H(+) = 5-amino-6-(5-phospho-D-ribosylamino)uracil + NH4(+)</text>
        <dbReference type="Rhea" id="RHEA:21868"/>
        <dbReference type="ChEBI" id="CHEBI:15377"/>
        <dbReference type="ChEBI" id="CHEBI:15378"/>
        <dbReference type="ChEBI" id="CHEBI:28938"/>
        <dbReference type="ChEBI" id="CHEBI:58453"/>
        <dbReference type="ChEBI" id="CHEBI:58614"/>
        <dbReference type="EC" id="3.5.4.26"/>
    </reaction>
</comment>
<dbReference type="InterPro" id="IPR016192">
    <property type="entry name" value="APOBEC/CMP_deaminase_Zn-bd"/>
</dbReference>
<feature type="binding site" evidence="18">
    <location>
        <position position="84"/>
    </location>
    <ligand>
        <name>Zn(2+)</name>
        <dbReference type="ChEBI" id="CHEBI:29105"/>
        <note>catalytic</note>
    </ligand>
</feature>
<dbReference type="InterPro" id="IPR002125">
    <property type="entry name" value="CMP_dCMP_dom"/>
</dbReference>
<evidence type="ECO:0000256" key="16">
    <source>
        <dbReference type="PIRSR" id="PIRSR006769-1"/>
    </source>
</evidence>
<dbReference type="Proteomes" id="UP000243739">
    <property type="component" value="Unassembled WGS sequence"/>
</dbReference>
<evidence type="ECO:0000256" key="12">
    <source>
        <dbReference type="ARBA" id="ARBA00023268"/>
    </source>
</evidence>
<dbReference type="Gene3D" id="3.40.140.10">
    <property type="entry name" value="Cytidine Deaminase, domain 2"/>
    <property type="match status" value="1"/>
</dbReference>
<dbReference type="STRING" id="337097.BHF71_08375"/>
<evidence type="ECO:0000256" key="18">
    <source>
        <dbReference type="PIRSR" id="PIRSR006769-3"/>
    </source>
</evidence>
<dbReference type="InterPro" id="IPR002734">
    <property type="entry name" value="RibDG_C"/>
</dbReference>
<dbReference type="CDD" id="cd01284">
    <property type="entry name" value="Riboflavin_deaminase-reductase"/>
    <property type="match status" value="1"/>
</dbReference>
<feature type="binding site" evidence="17">
    <location>
        <position position="184"/>
    </location>
    <ligand>
        <name>substrate</name>
    </ligand>
</feature>
<evidence type="ECO:0000313" key="20">
    <source>
        <dbReference type="EMBL" id="OEF99557.1"/>
    </source>
</evidence>
<dbReference type="Pfam" id="PF01872">
    <property type="entry name" value="RibD_C"/>
    <property type="match status" value="1"/>
</dbReference>
<keyword evidence="7 15" id="KW-0479">Metal-binding</keyword>
<feature type="active site" description="Proton donor" evidence="16">
    <location>
        <position position="52"/>
    </location>
</feature>
<dbReference type="Gene3D" id="3.40.430.10">
    <property type="entry name" value="Dihydrofolate Reductase, subunit A"/>
    <property type="match status" value="1"/>
</dbReference>
<dbReference type="Pfam" id="PF00383">
    <property type="entry name" value="dCMP_cyt_deam_1"/>
    <property type="match status" value="1"/>
</dbReference>
<dbReference type="GO" id="GO:0008270">
    <property type="term" value="F:zinc ion binding"/>
    <property type="evidence" value="ECO:0007669"/>
    <property type="project" value="InterPro"/>
</dbReference>
<dbReference type="PROSITE" id="PS51747">
    <property type="entry name" value="CYT_DCMP_DEAMINASES_2"/>
    <property type="match status" value="1"/>
</dbReference>
<comment type="pathway">
    <text evidence="3 15">Cofactor biosynthesis; riboflavin biosynthesis; 5-amino-6-(D-ribitylamino)uracil from GTP: step 3/4.</text>
</comment>
<feature type="binding site" evidence="18">
    <location>
        <position position="50"/>
    </location>
    <ligand>
        <name>Zn(2+)</name>
        <dbReference type="ChEBI" id="CHEBI:29105"/>
        <note>catalytic</note>
    </ligand>
</feature>
<comment type="similarity">
    <text evidence="4 15">In the N-terminal section; belongs to the cytidine and deoxycytidylate deaminase family.</text>
</comment>
<comment type="pathway">
    <text evidence="2 15">Cofactor biosynthesis; riboflavin biosynthesis; 5-amino-6-(D-ribitylamino)uracil from GTP: step 2/4.</text>
</comment>